<gene>
    <name evidence="2" type="ORF">LTRI10_LOCUS18903</name>
</gene>
<reference evidence="2 3" key="1">
    <citation type="submission" date="2024-04" db="EMBL/GenBank/DDBJ databases">
        <authorList>
            <person name="Fracassetti M."/>
        </authorList>
    </citation>
    <scope>NUCLEOTIDE SEQUENCE [LARGE SCALE GENOMIC DNA]</scope>
</reference>
<dbReference type="EMBL" id="OZ034816">
    <property type="protein sequence ID" value="CAL1377239.1"/>
    <property type="molecule type" value="Genomic_DNA"/>
</dbReference>
<protein>
    <submittedName>
        <fullName evidence="2">Uncharacterized protein</fullName>
    </submittedName>
</protein>
<keyword evidence="3" id="KW-1185">Reference proteome</keyword>
<proteinExistence type="predicted"/>
<evidence type="ECO:0000313" key="2">
    <source>
        <dbReference type="EMBL" id="CAL1377239.1"/>
    </source>
</evidence>
<keyword evidence="1" id="KW-1133">Transmembrane helix</keyword>
<evidence type="ECO:0000256" key="1">
    <source>
        <dbReference type="SAM" id="Phobius"/>
    </source>
</evidence>
<name>A0AAV2DUJ2_9ROSI</name>
<dbReference type="Proteomes" id="UP001497516">
    <property type="component" value="Chromosome 3"/>
</dbReference>
<dbReference type="AlphaFoldDB" id="A0AAV2DUJ2"/>
<keyword evidence="1" id="KW-0472">Membrane</keyword>
<evidence type="ECO:0000313" key="3">
    <source>
        <dbReference type="Proteomes" id="UP001497516"/>
    </source>
</evidence>
<keyword evidence="1" id="KW-0812">Transmembrane</keyword>
<sequence>MCAPPAFPRRFIPMDFLVGAAVVALEIAAMMISFLAAAAPFVRLMVVASSSWAFPPIASSIWAYPPALAAHTSLLSPHAHAGPLSLANTVSVQAIQSGNASNYSHKPVRPIIRIAQPRPILLTQARLVALLLVHG</sequence>
<feature type="transmembrane region" description="Helical" evidence="1">
    <location>
        <begin position="16"/>
        <end position="42"/>
    </location>
</feature>
<organism evidence="2 3">
    <name type="scientific">Linum trigynum</name>
    <dbReference type="NCBI Taxonomy" id="586398"/>
    <lineage>
        <taxon>Eukaryota</taxon>
        <taxon>Viridiplantae</taxon>
        <taxon>Streptophyta</taxon>
        <taxon>Embryophyta</taxon>
        <taxon>Tracheophyta</taxon>
        <taxon>Spermatophyta</taxon>
        <taxon>Magnoliopsida</taxon>
        <taxon>eudicotyledons</taxon>
        <taxon>Gunneridae</taxon>
        <taxon>Pentapetalae</taxon>
        <taxon>rosids</taxon>
        <taxon>fabids</taxon>
        <taxon>Malpighiales</taxon>
        <taxon>Linaceae</taxon>
        <taxon>Linum</taxon>
    </lineage>
</organism>
<accession>A0AAV2DUJ2</accession>